<gene>
    <name evidence="2" type="ORF">Din_029254</name>
</gene>
<feature type="compositionally biased region" description="Basic residues" evidence="1">
    <location>
        <begin position="18"/>
        <end position="27"/>
    </location>
</feature>
<sequence>MEAVILHSSSDQSISPYKHLRNPKKNNRPLILRPSDNFAPSKLPLNFHGGLLYSFPPSVSLLNPQQQPPLLPLPISKPYNKFRSRGLSRPPINRKLNNRTRDQSLTPKKSNSSISPKKEYTKQDLKSTTSECLIVASTNRLGPDPMDLPKHVSRVLSSSSSSDNNNNPEFSGSMFTLSPPPSSLPLPTFSLRPKLSCKAEAAGIDAGATDSLRRLLRLR</sequence>
<name>A0A5B7AXB3_DAVIN</name>
<feature type="region of interest" description="Disordered" evidence="1">
    <location>
        <begin position="138"/>
        <end position="179"/>
    </location>
</feature>
<organism evidence="2">
    <name type="scientific">Davidia involucrata</name>
    <name type="common">Dove tree</name>
    <dbReference type="NCBI Taxonomy" id="16924"/>
    <lineage>
        <taxon>Eukaryota</taxon>
        <taxon>Viridiplantae</taxon>
        <taxon>Streptophyta</taxon>
        <taxon>Embryophyta</taxon>
        <taxon>Tracheophyta</taxon>
        <taxon>Spermatophyta</taxon>
        <taxon>Magnoliopsida</taxon>
        <taxon>eudicotyledons</taxon>
        <taxon>Gunneridae</taxon>
        <taxon>Pentapetalae</taxon>
        <taxon>asterids</taxon>
        <taxon>Cornales</taxon>
        <taxon>Nyssaceae</taxon>
        <taxon>Davidia</taxon>
    </lineage>
</organism>
<feature type="region of interest" description="Disordered" evidence="1">
    <location>
        <begin position="72"/>
        <end position="125"/>
    </location>
</feature>
<dbReference type="GO" id="GO:0016071">
    <property type="term" value="P:mRNA metabolic process"/>
    <property type="evidence" value="ECO:0007669"/>
    <property type="project" value="UniProtKB-ARBA"/>
</dbReference>
<proteinExistence type="predicted"/>
<feature type="compositionally biased region" description="Basic and acidic residues" evidence="1">
    <location>
        <begin position="116"/>
        <end position="125"/>
    </location>
</feature>
<dbReference type="PANTHER" id="PTHR33670">
    <property type="entry name" value="SPLICING FACTOR, PROLINE- AND GLUTAMINE-RICH-LIKE"/>
    <property type="match status" value="1"/>
</dbReference>
<dbReference type="EMBL" id="GHES01029254">
    <property type="protein sequence ID" value="MPA59813.1"/>
    <property type="molecule type" value="Transcribed_RNA"/>
</dbReference>
<dbReference type="InterPro" id="IPR028322">
    <property type="entry name" value="PNRC-like_rgn"/>
</dbReference>
<dbReference type="PANTHER" id="PTHR33670:SF14">
    <property type="entry name" value="T20H2.15 PROTEIN"/>
    <property type="match status" value="1"/>
</dbReference>
<accession>A0A5B7AXB3</accession>
<feature type="region of interest" description="Disordered" evidence="1">
    <location>
        <begin position="1"/>
        <end position="33"/>
    </location>
</feature>
<dbReference type="AlphaFoldDB" id="A0A5B7AXB3"/>
<reference evidence="2" key="1">
    <citation type="submission" date="2019-08" db="EMBL/GenBank/DDBJ databases">
        <title>Reference gene set and small RNA set construction with multiple tissues from Davidia involucrata Baill.</title>
        <authorList>
            <person name="Yang H."/>
            <person name="Zhou C."/>
            <person name="Li G."/>
            <person name="Wang J."/>
            <person name="Gao P."/>
            <person name="Wang M."/>
            <person name="Wang R."/>
            <person name="Zhao Y."/>
        </authorList>
    </citation>
    <scope>NUCLEOTIDE SEQUENCE</scope>
    <source>
        <tissue evidence="2">Mixed with DoveR01_LX</tissue>
    </source>
</reference>
<feature type="compositionally biased region" description="Low complexity" evidence="1">
    <location>
        <begin position="157"/>
        <end position="167"/>
    </location>
</feature>
<evidence type="ECO:0000313" key="2">
    <source>
        <dbReference type="EMBL" id="MPA59813.1"/>
    </source>
</evidence>
<protein>
    <submittedName>
        <fullName evidence="2">Uncharacterized protein</fullName>
    </submittedName>
</protein>
<dbReference type="Pfam" id="PF15365">
    <property type="entry name" value="PNRC"/>
    <property type="match status" value="1"/>
</dbReference>
<evidence type="ECO:0000256" key="1">
    <source>
        <dbReference type="SAM" id="MobiDB-lite"/>
    </source>
</evidence>